<feature type="compositionally biased region" description="Basic and acidic residues" evidence="1">
    <location>
        <begin position="22"/>
        <end position="36"/>
    </location>
</feature>
<comment type="caution">
    <text evidence="2">The sequence shown here is derived from an EMBL/GenBank/DDBJ whole genome shotgun (WGS) entry which is preliminary data.</text>
</comment>
<protein>
    <submittedName>
        <fullName evidence="2">Uncharacterized protein</fullName>
    </submittedName>
</protein>
<evidence type="ECO:0000256" key="1">
    <source>
        <dbReference type="SAM" id="MobiDB-lite"/>
    </source>
</evidence>
<accession>A0ABR0BA56</accession>
<name>A0ABR0BA56_9CRUS</name>
<gene>
    <name evidence="2" type="ORF">OUZ56_033095</name>
</gene>
<organism evidence="2 3">
    <name type="scientific">Daphnia magna</name>
    <dbReference type="NCBI Taxonomy" id="35525"/>
    <lineage>
        <taxon>Eukaryota</taxon>
        <taxon>Metazoa</taxon>
        <taxon>Ecdysozoa</taxon>
        <taxon>Arthropoda</taxon>
        <taxon>Crustacea</taxon>
        <taxon>Branchiopoda</taxon>
        <taxon>Diplostraca</taxon>
        <taxon>Cladocera</taxon>
        <taxon>Anomopoda</taxon>
        <taxon>Daphniidae</taxon>
        <taxon>Daphnia</taxon>
    </lineage>
</organism>
<proteinExistence type="predicted"/>
<keyword evidence="3" id="KW-1185">Reference proteome</keyword>
<reference evidence="2 3" key="1">
    <citation type="journal article" date="2023" name="Nucleic Acids Res.">
        <title>The hologenome of Daphnia magna reveals possible DNA methylation and microbiome-mediated evolution of the host genome.</title>
        <authorList>
            <person name="Chaturvedi A."/>
            <person name="Li X."/>
            <person name="Dhandapani V."/>
            <person name="Marshall H."/>
            <person name="Kissane S."/>
            <person name="Cuenca-Cambronero M."/>
            <person name="Asole G."/>
            <person name="Calvet F."/>
            <person name="Ruiz-Romero M."/>
            <person name="Marangio P."/>
            <person name="Guigo R."/>
            <person name="Rago D."/>
            <person name="Mirbahai L."/>
            <person name="Eastwood N."/>
            <person name="Colbourne J.K."/>
            <person name="Zhou J."/>
            <person name="Mallon E."/>
            <person name="Orsini L."/>
        </authorList>
    </citation>
    <scope>NUCLEOTIDE SEQUENCE [LARGE SCALE GENOMIC DNA]</scope>
    <source>
        <strain evidence="2">LRV0_1</strain>
    </source>
</reference>
<evidence type="ECO:0000313" key="3">
    <source>
        <dbReference type="Proteomes" id="UP001234178"/>
    </source>
</evidence>
<dbReference type="EMBL" id="JAOYFB010000044">
    <property type="protein sequence ID" value="KAK4045471.1"/>
    <property type="molecule type" value="Genomic_DNA"/>
</dbReference>
<feature type="region of interest" description="Disordered" evidence="1">
    <location>
        <begin position="11"/>
        <end position="41"/>
    </location>
</feature>
<evidence type="ECO:0000313" key="2">
    <source>
        <dbReference type="EMBL" id="KAK4045471.1"/>
    </source>
</evidence>
<dbReference type="Proteomes" id="UP001234178">
    <property type="component" value="Unassembled WGS sequence"/>
</dbReference>
<sequence length="762" mass="82007">MIALFGLGAVAGCSDDPSPVSEKADTGPDAPRDSGKDAPTPIPDGGSCYLADKAAGFDATKVVVAAQKGACTAATVADGKAACLGTSASQAKCDAFKAANATCAGCLGIGTVNKDAAGKSIIPALVPFGAKSVLPNSDACIAVALKNEATCGVAYVNETTCILSTCDTCASADLQSCANQSAEGACSAAVVDPNGACGKAYTDGKATADAACRGTGFDDTFAKVAAVLCQRRASLQLRLGWRSRLAGARSEKVRLSIMEPFPFLFFATVTGGAFLWARSKRLGKRATYGACHAGLDLSVRSSSTGSWWTSSQRKECPLEAFEAGVLLSFSRHPFWMDIASEELFVPYASIALLIEDDTLECSWDDDGERERIAFYWPARRASSTAARAFGGDAYAHRRADGRHGALSLYERGEAGWYDRDEQPFRLYSTVPRGGIGKLIVAQKSARLVAAFQEPLPKGVFIVGNGGALGSAAFRLLQRLPVDRDAIVFGDLSPFEISRFIPLLTEDPGHTWNWRGVGIAAAEAAGPTPFAELPPIRQHRREEQLWKALSVRFRPLLEAHFCAEELAILDGGASIHVEALFGALHESSRDTLWSFLGLTSDGKAWGARLFRRPEDCILFGRPGIPDESLFGIFDALDCDGTCSFVGDLSPFHVALFLLLCEEDTSHRWRWRGVSLAMEAAVDVRSVSTRLVPTLSHHTSTPRRRRDWELSQALTTRYSEELEQHFSPEERALLAAGSSVRFEALLARYERPHHRKRLCAFLLD</sequence>